<dbReference type="Pfam" id="PF07676">
    <property type="entry name" value="PD40"/>
    <property type="match status" value="1"/>
</dbReference>
<keyword evidence="2" id="KW-0472">Membrane</keyword>
<dbReference type="SUPFAM" id="SSF48452">
    <property type="entry name" value="TPR-like"/>
    <property type="match status" value="1"/>
</dbReference>
<dbReference type="AlphaFoldDB" id="A0A433WE04"/>
<dbReference type="Gene3D" id="1.25.40.10">
    <property type="entry name" value="Tetratricopeptide repeat domain"/>
    <property type="match status" value="1"/>
</dbReference>
<evidence type="ECO:0000256" key="2">
    <source>
        <dbReference type="SAM" id="Phobius"/>
    </source>
</evidence>
<evidence type="ECO:0000313" key="4">
    <source>
        <dbReference type="Proteomes" id="UP000281028"/>
    </source>
</evidence>
<accession>A0A433WE04</accession>
<dbReference type="PANTHER" id="PTHR30329">
    <property type="entry name" value="STATOR ELEMENT OF FLAGELLAR MOTOR COMPLEX"/>
    <property type="match status" value="1"/>
</dbReference>
<dbReference type="PANTHER" id="PTHR30329:SF21">
    <property type="entry name" value="LIPOPROTEIN YIAD-RELATED"/>
    <property type="match status" value="1"/>
</dbReference>
<dbReference type="InterPro" id="IPR011659">
    <property type="entry name" value="WD40"/>
</dbReference>
<dbReference type="OrthoDB" id="1488841at2"/>
<dbReference type="EMBL" id="RIAR02000001">
    <property type="protein sequence ID" value="NSL88027.1"/>
    <property type="molecule type" value="Genomic_DNA"/>
</dbReference>
<comment type="caution">
    <text evidence="3">The sequence shown here is derived from an EMBL/GenBank/DDBJ whole genome shotgun (WGS) entry which is preliminary data.</text>
</comment>
<dbReference type="InterPro" id="IPR011990">
    <property type="entry name" value="TPR-like_helical_dom_sf"/>
</dbReference>
<dbReference type="Proteomes" id="UP000281028">
    <property type="component" value="Unassembled WGS sequence"/>
</dbReference>
<keyword evidence="2" id="KW-1133">Transmembrane helix</keyword>
<gene>
    <name evidence="3" type="ORF">ECE50_014365</name>
</gene>
<dbReference type="CDD" id="cd07185">
    <property type="entry name" value="OmpA_C-like"/>
    <property type="match status" value="1"/>
</dbReference>
<name>A0A433WE04_9BACT</name>
<dbReference type="Gene3D" id="3.30.1330.60">
    <property type="entry name" value="OmpA-like domain"/>
    <property type="match status" value="1"/>
</dbReference>
<dbReference type="Pfam" id="PF00691">
    <property type="entry name" value="OmpA"/>
    <property type="match status" value="1"/>
</dbReference>
<dbReference type="PROSITE" id="PS51123">
    <property type="entry name" value="OMPA_2"/>
    <property type="match status" value="1"/>
</dbReference>
<proteinExistence type="predicted"/>
<protein>
    <submittedName>
        <fullName evidence="3">OmpA family protein</fullName>
    </submittedName>
</protein>
<dbReference type="InterPro" id="IPR050330">
    <property type="entry name" value="Bact_OuterMem_StrucFunc"/>
</dbReference>
<keyword evidence="2" id="KW-0812">Transmembrane</keyword>
<organism evidence="3 4">
    <name type="scientific">Chitinophaga solisilvae</name>
    <dbReference type="NCBI Taxonomy" id="1233460"/>
    <lineage>
        <taxon>Bacteria</taxon>
        <taxon>Pseudomonadati</taxon>
        <taxon>Bacteroidota</taxon>
        <taxon>Chitinophagia</taxon>
        <taxon>Chitinophagales</taxon>
        <taxon>Chitinophagaceae</taxon>
        <taxon>Chitinophaga</taxon>
    </lineage>
</organism>
<dbReference type="InterPro" id="IPR011042">
    <property type="entry name" value="6-blade_b-propeller_TolB-like"/>
</dbReference>
<dbReference type="InterPro" id="IPR036737">
    <property type="entry name" value="OmpA-like_sf"/>
</dbReference>
<dbReference type="PROSITE" id="PS51257">
    <property type="entry name" value="PROKAR_LIPOPROTEIN"/>
    <property type="match status" value="1"/>
</dbReference>
<feature type="region of interest" description="Disordered" evidence="1">
    <location>
        <begin position="566"/>
        <end position="590"/>
    </location>
</feature>
<dbReference type="SUPFAM" id="SSF82171">
    <property type="entry name" value="DPP6 N-terminal domain-like"/>
    <property type="match status" value="1"/>
</dbReference>
<evidence type="ECO:0000256" key="1">
    <source>
        <dbReference type="SAM" id="MobiDB-lite"/>
    </source>
</evidence>
<dbReference type="SUPFAM" id="SSF103088">
    <property type="entry name" value="OmpA-like"/>
    <property type="match status" value="1"/>
</dbReference>
<evidence type="ECO:0000313" key="3">
    <source>
        <dbReference type="EMBL" id="NSL88027.1"/>
    </source>
</evidence>
<reference evidence="3" key="1">
    <citation type="submission" date="2020-05" db="EMBL/GenBank/DDBJ databases">
        <title>Chitinophaga laudate sp. nov., isolated from a tropical peat swamp.</title>
        <authorList>
            <person name="Goh C.B.S."/>
            <person name="Lee M.S."/>
            <person name="Parimannan S."/>
            <person name="Pasbakhsh P."/>
            <person name="Yule C.M."/>
            <person name="Rajandas H."/>
            <person name="Loke S."/>
            <person name="Croft L."/>
            <person name="Tan J.B.L."/>
        </authorList>
    </citation>
    <scope>NUCLEOTIDE SEQUENCE</scope>
    <source>
        <strain evidence="3">Mgbs1</strain>
    </source>
</reference>
<dbReference type="InterPro" id="IPR006665">
    <property type="entry name" value="OmpA-like"/>
</dbReference>
<sequence>MRTQITEHMRKNYLNSLILFLSVMFITGSCSVVKVGAGGMAKVNRAERLFKRQEYEKAISLCNDVLNNGNDEASRRKAKFQLARIYFETRQFEKTISLYDEVLYKPADDILVTDVTNYIDLLKRTGRVGKAKEVSELYARNYKNNARFNNLQQSLVNYYTFFNHDSVRDIRVDSLRLNLPGYQYGLALYKENVVFLSNDFKKSAAQSFYTNSKLYMISEDGVEPFNSSLRGVLQVGPASFFDNGQKVIYTSNRYTDIKNEKNSFINYNNGTQLLSSVFQPDHDTWSKPVPVKLGKSENYSFLHPSVASNGKRLYFASDMPGGQGGTDIYYADWDKTEKRWKAPVNMGPAVNTNGNELYPFVVGDKLFFSSNGLQGFGGLDIFMVNVKQPEERAAHLPYPVNTQFDDLNPVLDEGKLLLYFTSDRSGVHDNDHIYVLNLKKNPLKQLDLPYPGKSAKDEDKVPYTMNPAEARQQQTLVGDTRYDHLPVETKPAPAPVVAAAPVRVAVSVKEERHVIDYAQKNIDTEPEVIQWQGSGPARAALPVTPVAATAAVIPASTKVIAAAPDRHSWQQGGNTAAPAGTGKAAPVKAQQPVVTVPDTRRTDSLQASVVHVNAYTAQSDSALIAASAGWKIPGAVYFDLNSYVPKDQEYKKLDSIFYLWKANPRRIIQVNGHADVIGTEKYNLTLSKNRAAYIQECLLSRGVDADKIRINYFGSTRPVLAISQYTLDADREKYILQQGINRRCEIRIQ</sequence>
<feature type="transmembrane region" description="Helical" evidence="2">
    <location>
        <begin position="12"/>
        <end position="37"/>
    </location>
</feature>
<keyword evidence="4" id="KW-1185">Reference proteome</keyword>
<dbReference type="Gene3D" id="2.120.10.30">
    <property type="entry name" value="TolB, C-terminal domain"/>
    <property type="match status" value="1"/>
</dbReference>
<feature type="compositionally biased region" description="Low complexity" evidence="1">
    <location>
        <begin position="575"/>
        <end position="589"/>
    </location>
</feature>
<dbReference type="GO" id="GO:0016020">
    <property type="term" value="C:membrane"/>
    <property type="evidence" value="ECO:0007669"/>
    <property type="project" value="UniProtKB-UniRule"/>
</dbReference>